<dbReference type="Proteomes" id="UP000540412">
    <property type="component" value="Unassembled WGS sequence"/>
</dbReference>
<dbReference type="Gene3D" id="2.30.40.10">
    <property type="entry name" value="Urease, subunit C, domain 1"/>
    <property type="match status" value="1"/>
</dbReference>
<dbReference type="Gene3D" id="3.20.20.140">
    <property type="entry name" value="Metal-dependent hydrolases"/>
    <property type="match status" value="1"/>
</dbReference>
<comment type="caution">
    <text evidence="2">The sequence shown here is derived from an EMBL/GenBank/DDBJ whole genome shotgun (WGS) entry which is preliminary data.</text>
</comment>
<reference evidence="2 3" key="1">
    <citation type="submission" date="2020-08" db="EMBL/GenBank/DDBJ databases">
        <title>Sequencing the genomes of 1000 actinobacteria strains.</title>
        <authorList>
            <person name="Klenk H.-P."/>
        </authorList>
    </citation>
    <scope>NUCLEOTIDE SEQUENCE [LARGE SCALE GENOMIC DNA]</scope>
    <source>
        <strain evidence="2 3">DSM 43582</strain>
    </source>
</reference>
<evidence type="ECO:0000313" key="2">
    <source>
        <dbReference type="EMBL" id="MBB5915089.1"/>
    </source>
</evidence>
<organism evidence="2 3">
    <name type="scientific">Nocardia transvalensis</name>
    <dbReference type="NCBI Taxonomy" id="37333"/>
    <lineage>
        <taxon>Bacteria</taxon>
        <taxon>Bacillati</taxon>
        <taxon>Actinomycetota</taxon>
        <taxon>Actinomycetes</taxon>
        <taxon>Mycobacteriales</taxon>
        <taxon>Nocardiaceae</taxon>
        <taxon>Nocardia</taxon>
    </lineage>
</organism>
<dbReference type="AlphaFoldDB" id="A0A7W9PGC7"/>
<dbReference type="InterPro" id="IPR013108">
    <property type="entry name" value="Amidohydro_3"/>
</dbReference>
<evidence type="ECO:0000313" key="3">
    <source>
        <dbReference type="Proteomes" id="UP000540412"/>
    </source>
</evidence>
<dbReference type="GO" id="GO:0016810">
    <property type="term" value="F:hydrolase activity, acting on carbon-nitrogen (but not peptide) bonds"/>
    <property type="evidence" value="ECO:0007669"/>
    <property type="project" value="InterPro"/>
</dbReference>
<gene>
    <name evidence="2" type="ORF">BJY24_003956</name>
</gene>
<protein>
    <recommendedName>
        <fullName evidence="1">Amidohydrolase 3 domain-containing protein</fullName>
    </recommendedName>
</protein>
<dbReference type="EMBL" id="JACHIT010000001">
    <property type="protein sequence ID" value="MBB5915089.1"/>
    <property type="molecule type" value="Genomic_DNA"/>
</dbReference>
<name>A0A7W9PGC7_9NOCA</name>
<keyword evidence="3" id="KW-1185">Reference proteome</keyword>
<evidence type="ECO:0000259" key="1">
    <source>
        <dbReference type="Pfam" id="PF07969"/>
    </source>
</evidence>
<dbReference type="SUPFAM" id="SSF51338">
    <property type="entry name" value="Composite domain of metallo-dependent hydrolases"/>
    <property type="match status" value="1"/>
</dbReference>
<dbReference type="Pfam" id="PF07969">
    <property type="entry name" value="Amidohydro_3"/>
    <property type="match status" value="1"/>
</dbReference>
<accession>A0A7W9PGC7</accession>
<dbReference type="InterPro" id="IPR011059">
    <property type="entry name" value="Metal-dep_hydrolase_composite"/>
</dbReference>
<feature type="domain" description="Amidohydrolase 3" evidence="1">
    <location>
        <begin position="7"/>
        <end position="59"/>
    </location>
</feature>
<sequence>MVAYRSETLDAAWQLHVDRDTGSLEEGKYADLVILSANPRTTPADRLRDITVDATYLMGCQTHGETPQ</sequence>
<proteinExistence type="predicted"/>